<evidence type="ECO:0000313" key="4">
    <source>
        <dbReference type="Proteomes" id="UP000737018"/>
    </source>
</evidence>
<feature type="coiled-coil region" evidence="1">
    <location>
        <begin position="58"/>
        <end position="92"/>
    </location>
</feature>
<dbReference type="PANTHER" id="PTHR35164">
    <property type="entry name" value="EXPRESSED PROTEIN"/>
    <property type="match status" value="1"/>
</dbReference>
<sequence length="661" mass="75510">MYSLIWGLLCLLKKKGKKVLLLNEGLEFANISKDYRSFKMQQHMGQLEEVLKMRKGQLYDIEKERDQALDELKEMKKVAEEANMKLSDALSTKKVALIQMELNSVKDSLSIVSQELSNKDKNFESLKAELEKAKQLELNRAERDASSDKFKGELSILKTSEANTKALLSESKIRIQELEAEIRKGKEMEKKTFDSMVAQTEQLEQNKILLEESKLEIASLREQVEKLKGSYGQSNASQSCLEENLLLKKALEDLNSEVLLANENLAHAQEGERLAFSKVKSLMEEMESLKNELMLATEAEENGKRAMDDLAVVLKEVATEAHEVKEKLSVTQAELEYTKVEAEHLKVLLKIMEDKHKEVLDESRKEADLYKNTAERLRLEAEDSLLAWNGKETGFVECIKRAEEERFAAQEENSRLLEFLTEAKNMVTASKEENQKLRDILKQALKEANVAKEAAGIAQVENSQLKDSLAEKEDTLNYLTRETENLKINEAAAFGNTKAMNRLLSEASKTELKKDDKNKSSRKESKKEDKELGRNFRTQNSIDRERIDGNISKAISINLKEQKLHSKQKDVNEGPENDEALRGSIFDIITSPDLAAHHRIKSSPISSDDGQKVHFEDFHHLDATHFDDFDYDRNSRKKKALLRRFGDLIRRKTSPQTETIN</sequence>
<organism evidence="3 4">
    <name type="scientific">Castanea mollissima</name>
    <name type="common">Chinese chestnut</name>
    <dbReference type="NCBI Taxonomy" id="60419"/>
    <lineage>
        <taxon>Eukaryota</taxon>
        <taxon>Viridiplantae</taxon>
        <taxon>Streptophyta</taxon>
        <taxon>Embryophyta</taxon>
        <taxon>Tracheophyta</taxon>
        <taxon>Spermatophyta</taxon>
        <taxon>Magnoliopsida</taxon>
        <taxon>eudicotyledons</taxon>
        <taxon>Gunneridae</taxon>
        <taxon>Pentapetalae</taxon>
        <taxon>rosids</taxon>
        <taxon>fabids</taxon>
        <taxon>Fagales</taxon>
        <taxon>Fagaceae</taxon>
        <taxon>Castanea</taxon>
    </lineage>
</organism>
<accession>A0A8J4RCQ5</accession>
<dbReference type="PANTHER" id="PTHR35164:SF9">
    <property type="entry name" value="EXPRESSED PROTEIN"/>
    <property type="match status" value="1"/>
</dbReference>
<keyword evidence="4" id="KW-1185">Reference proteome</keyword>
<evidence type="ECO:0000256" key="2">
    <source>
        <dbReference type="SAM" id="MobiDB-lite"/>
    </source>
</evidence>
<feature type="compositionally biased region" description="Basic and acidic residues" evidence="2">
    <location>
        <begin position="508"/>
        <end position="534"/>
    </location>
</feature>
<dbReference type="AlphaFoldDB" id="A0A8J4RCQ5"/>
<proteinExistence type="predicted"/>
<feature type="region of interest" description="Disordered" evidence="2">
    <location>
        <begin position="505"/>
        <end position="541"/>
    </location>
</feature>
<dbReference type="EMBL" id="JRKL02000498">
    <property type="protein sequence ID" value="KAF3970791.1"/>
    <property type="molecule type" value="Genomic_DNA"/>
</dbReference>
<comment type="caution">
    <text evidence="3">The sequence shown here is derived from an EMBL/GenBank/DDBJ whole genome shotgun (WGS) entry which is preliminary data.</text>
</comment>
<name>A0A8J4RCQ5_9ROSI</name>
<feature type="coiled-coil region" evidence="1">
    <location>
        <begin position="420"/>
        <end position="489"/>
    </location>
</feature>
<feature type="coiled-coil region" evidence="1">
    <location>
        <begin position="161"/>
        <end position="334"/>
    </location>
</feature>
<reference evidence="3" key="1">
    <citation type="submission" date="2020-03" db="EMBL/GenBank/DDBJ databases">
        <title>Castanea mollissima Vanexum genome sequencing.</title>
        <authorList>
            <person name="Staton M."/>
        </authorList>
    </citation>
    <scope>NUCLEOTIDE SEQUENCE</scope>
    <source>
        <tissue evidence="3">Leaf</tissue>
    </source>
</reference>
<dbReference type="Proteomes" id="UP000737018">
    <property type="component" value="Unassembled WGS sequence"/>
</dbReference>
<keyword evidence="1" id="KW-0175">Coiled coil</keyword>
<protein>
    <submittedName>
        <fullName evidence="3">Uncharacterized protein</fullName>
    </submittedName>
</protein>
<evidence type="ECO:0000256" key="1">
    <source>
        <dbReference type="SAM" id="Coils"/>
    </source>
</evidence>
<evidence type="ECO:0000313" key="3">
    <source>
        <dbReference type="EMBL" id="KAF3970791.1"/>
    </source>
</evidence>
<dbReference type="OrthoDB" id="774313at2759"/>
<gene>
    <name evidence="3" type="ORF">CMV_005541</name>
</gene>